<dbReference type="RefSeq" id="WP_109009273.1">
    <property type="nucleotide sequence ID" value="NZ_BDUD01000001.1"/>
</dbReference>
<keyword evidence="2" id="KW-1185">Reference proteome</keyword>
<gene>
    <name evidence="1" type="ORF">NIES4072_31450</name>
</gene>
<dbReference type="Proteomes" id="UP000245124">
    <property type="component" value="Unassembled WGS sequence"/>
</dbReference>
<evidence type="ECO:0000313" key="1">
    <source>
        <dbReference type="EMBL" id="GBG19477.1"/>
    </source>
</evidence>
<accession>A0A2R5FL16</accession>
<protein>
    <submittedName>
        <fullName evidence="1">Uncharacterized protein</fullName>
    </submittedName>
</protein>
<dbReference type="AlphaFoldDB" id="A0A2R5FL16"/>
<proteinExistence type="predicted"/>
<evidence type="ECO:0000313" key="2">
    <source>
        <dbReference type="Proteomes" id="UP000245124"/>
    </source>
</evidence>
<organism evidence="1 2">
    <name type="scientific">Nostoc commune NIES-4072</name>
    <dbReference type="NCBI Taxonomy" id="2005467"/>
    <lineage>
        <taxon>Bacteria</taxon>
        <taxon>Bacillati</taxon>
        <taxon>Cyanobacteriota</taxon>
        <taxon>Cyanophyceae</taxon>
        <taxon>Nostocales</taxon>
        <taxon>Nostocaceae</taxon>
        <taxon>Nostoc</taxon>
    </lineage>
</organism>
<name>A0A2R5FL16_NOSCO</name>
<comment type="caution">
    <text evidence="1">The sequence shown here is derived from an EMBL/GenBank/DDBJ whole genome shotgun (WGS) entry which is preliminary data.</text>
</comment>
<sequence>MTGQTVKISSLQQRYKLNSRQAIYDRINGLKMRPVAPGKISAEQLDLLDRLDIHIRGGGAIADFPIQPEVQVDKLDKIPQRDIKLDSSGMSAVNVMAELMEKMMSYAYARDSSPLANYEELEKAAKFEWVLPTSLVKQLTGVSPKTTHDSHAFLVMGFAFTKIGKIGREAGWQVTKQVATLDLKWLSPVRQST</sequence>
<reference evidence="1 2" key="1">
    <citation type="submission" date="2017-06" db="EMBL/GenBank/DDBJ databases">
        <title>Genome sequencing of cyanobaciteial culture collection at National Institute for Environmental Studies (NIES).</title>
        <authorList>
            <person name="Hirose Y."/>
            <person name="Shimura Y."/>
            <person name="Fujisawa T."/>
            <person name="Nakamura Y."/>
            <person name="Kawachi M."/>
        </authorList>
    </citation>
    <scope>NUCLEOTIDE SEQUENCE [LARGE SCALE GENOMIC DNA]</scope>
    <source>
        <strain evidence="1 2">NIES-4072</strain>
    </source>
</reference>
<dbReference type="EMBL" id="BDUD01000001">
    <property type="protein sequence ID" value="GBG19477.1"/>
    <property type="molecule type" value="Genomic_DNA"/>
</dbReference>
<dbReference type="OrthoDB" id="424869at2"/>